<dbReference type="GO" id="GO:0046314">
    <property type="term" value="P:phosphocreatine biosynthetic process"/>
    <property type="evidence" value="ECO:0007669"/>
    <property type="project" value="InterPro"/>
</dbReference>
<evidence type="ECO:0000256" key="2">
    <source>
        <dbReference type="ARBA" id="ARBA00022741"/>
    </source>
</evidence>
<feature type="binding site" evidence="5 6">
    <location>
        <begin position="200"/>
        <end position="205"/>
    </location>
    <ligand>
        <name>ATP</name>
        <dbReference type="ChEBI" id="CHEBI:30616"/>
    </ligand>
</feature>
<dbReference type="PROSITE" id="PS51510">
    <property type="entry name" value="PHOSPHAGEN_KINASE_C"/>
    <property type="match status" value="1"/>
</dbReference>
<dbReference type="PANTHER" id="PTHR11547:SF38">
    <property type="entry name" value="ARGININE KINASE 1-RELATED"/>
    <property type="match status" value="1"/>
</dbReference>
<dbReference type="NCBIfam" id="NF002194">
    <property type="entry name" value="PRK01059.1-4"/>
    <property type="match status" value="1"/>
</dbReference>
<dbReference type="HAMAP" id="MF_00602">
    <property type="entry name" value="Prot_Arg_kinase"/>
    <property type="match status" value="1"/>
</dbReference>
<dbReference type="InterPro" id="IPR023660">
    <property type="entry name" value="Arg_Kinase"/>
</dbReference>
<evidence type="ECO:0000256" key="7">
    <source>
        <dbReference type="RuleBase" id="RU000505"/>
    </source>
</evidence>
<dbReference type="Pfam" id="PF00217">
    <property type="entry name" value="ATP-gua_Ptrans"/>
    <property type="match status" value="1"/>
</dbReference>
<feature type="short sequence motif" description="RDXXRA motif of the pArg binding pocket involved in allosteric regulation" evidence="5">
    <location>
        <begin position="329"/>
        <end position="334"/>
    </location>
</feature>
<dbReference type="Proteomes" id="UP000192660">
    <property type="component" value="Unassembled WGS sequence"/>
</dbReference>
<comment type="activity regulation">
    <text evidence="5">Appears to be allosterically activated by the binding of pArg-containing polypeptides to the pArg-binding pocket localized in the C-terminal domain of McsB.</text>
</comment>
<keyword evidence="1 5" id="KW-0808">Transferase</keyword>
<gene>
    <name evidence="5" type="primary">mcsB</name>
    <name evidence="9" type="ORF">SAMN00768000_0866</name>
</gene>
<feature type="binding site" evidence="5 6">
    <location>
        <begin position="169"/>
        <end position="173"/>
    </location>
    <ligand>
        <name>ATP</name>
        <dbReference type="ChEBI" id="CHEBI:30616"/>
    </ligand>
</feature>
<feature type="domain" description="Phosphagen kinase C-terminal" evidence="8">
    <location>
        <begin position="17"/>
        <end position="247"/>
    </location>
</feature>
<dbReference type="PROSITE" id="PS00112">
    <property type="entry name" value="PHOSPHAGEN_KINASE"/>
    <property type="match status" value="1"/>
</dbReference>
<dbReference type="InterPro" id="IPR000749">
    <property type="entry name" value="ATP-guanido_PTrfase"/>
</dbReference>
<evidence type="ECO:0000313" key="9">
    <source>
        <dbReference type="EMBL" id="SMC03020.1"/>
    </source>
</evidence>
<evidence type="ECO:0000313" key="10">
    <source>
        <dbReference type="Proteomes" id="UP000192660"/>
    </source>
</evidence>
<evidence type="ECO:0000259" key="8">
    <source>
        <dbReference type="PROSITE" id="PS51510"/>
    </source>
</evidence>
<keyword evidence="4 5" id="KW-0067">ATP-binding</keyword>
<keyword evidence="10" id="KW-1185">Reference proteome</keyword>
<protein>
    <recommendedName>
        <fullName evidence="5">Protein-arginine kinase</fullName>
        <ecNumber evidence="5">2.7.14.1</ecNumber>
    </recommendedName>
</protein>
<dbReference type="InterPro" id="IPR022414">
    <property type="entry name" value="ATP-guanido_PTrfase_cat"/>
</dbReference>
<keyword evidence="5" id="KW-0021">Allosteric enzyme</keyword>
<evidence type="ECO:0000256" key="6">
    <source>
        <dbReference type="PROSITE-ProRule" id="PRU00843"/>
    </source>
</evidence>
<proteinExistence type="inferred from homology"/>
<evidence type="ECO:0000256" key="3">
    <source>
        <dbReference type="ARBA" id="ARBA00022777"/>
    </source>
</evidence>
<organism evidence="9 10">
    <name type="scientific">Sulfobacillus thermosulfidooxidans (strain DSM 9293 / VKM B-1269 / AT-1)</name>
    <dbReference type="NCBI Taxonomy" id="929705"/>
    <lineage>
        <taxon>Bacteria</taxon>
        <taxon>Bacillati</taxon>
        <taxon>Bacillota</taxon>
        <taxon>Clostridia</taxon>
        <taxon>Eubacteriales</taxon>
        <taxon>Clostridiales Family XVII. Incertae Sedis</taxon>
        <taxon>Sulfobacillus</taxon>
    </lineage>
</organism>
<accession>A0A1W1WAF6</accession>
<dbReference type="AlphaFoldDB" id="A0A1W1WAF6"/>
<dbReference type="GO" id="GO:0005615">
    <property type="term" value="C:extracellular space"/>
    <property type="evidence" value="ECO:0007669"/>
    <property type="project" value="TreeGrafter"/>
</dbReference>
<evidence type="ECO:0000256" key="1">
    <source>
        <dbReference type="ARBA" id="ARBA00022679"/>
    </source>
</evidence>
<feature type="binding site" evidence="5 6">
    <location>
        <begin position="20"/>
        <end position="24"/>
    </location>
    <ligand>
        <name>ATP</name>
        <dbReference type="ChEBI" id="CHEBI:30616"/>
    </ligand>
</feature>
<dbReference type="PANTHER" id="PTHR11547">
    <property type="entry name" value="ARGININE OR CREATINE KINASE"/>
    <property type="match status" value="1"/>
</dbReference>
<comment type="function">
    <text evidence="5">Catalyzes the specific phosphorylation of arginine residues in proteins.</text>
</comment>
<dbReference type="EC" id="2.7.14.1" evidence="5"/>
<dbReference type="Gene3D" id="3.30.590.10">
    <property type="entry name" value="Glutamine synthetase/guanido kinase, catalytic domain"/>
    <property type="match status" value="1"/>
</dbReference>
<name>A0A1W1WAF6_SULTA</name>
<dbReference type="SUPFAM" id="SSF55931">
    <property type="entry name" value="Glutamine synthetase/guanido kinase"/>
    <property type="match status" value="1"/>
</dbReference>
<dbReference type="OrthoDB" id="9791353at2"/>
<dbReference type="GO" id="GO:0004111">
    <property type="term" value="F:creatine kinase activity"/>
    <property type="evidence" value="ECO:0007669"/>
    <property type="project" value="InterPro"/>
</dbReference>
<dbReference type="RefSeq" id="WP_051351122.1">
    <property type="nucleotide sequence ID" value="NZ_FWWY01000001.1"/>
</dbReference>
<feature type="binding site" evidence="5 6">
    <location>
        <position position="118"/>
    </location>
    <ligand>
        <name>ATP</name>
        <dbReference type="ChEBI" id="CHEBI:30616"/>
    </ligand>
</feature>
<feature type="binding site" evidence="5 6">
    <location>
        <position position="83"/>
    </location>
    <ligand>
        <name>ATP</name>
        <dbReference type="ChEBI" id="CHEBI:30616"/>
    </ligand>
</feature>
<comment type="catalytic activity">
    <reaction evidence="5">
        <text>L-arginyl-[protein] + ATP = N(omega)-phospho-L-arginyl-[protein] + ADP + H(+)</text>
        <dbReference type="Rhea" id="RHEA:43384"/>
        <dbReference type="Rhea" id="RHEA-COMP:10532"/>
        <dbReference type="Rhea" id="RHEA-COMP:10533"/>
        <dbReference type="ChEBI" id="CHEBI:15378"/>
        <dbReference type="ChEBI" id="CHEBI:29965"/>
        <dbReference type="ChEBI" id="CHEBI:30616"/>
        <dbReference type="ChEBI" id="CHEBI:83226"/>
        <dbReference type="ChEBI" id="CHEBI:456216"/>
        <dbReference type="EC" id="2.7.14.1"/>
    </reaction>
</comment>
<evidence type="ECO:0000256" key="4">
    <source>
        <dbReference type="ARBA" id="ARBA00022840"/>
    </source>
</evidence>
<evidence type="ECO:0000256" key="5">
    <source>
        <dbReference type="HAMAP-Rule" id="MF_00602"/>
    </source>
</evidence>
<keyword evidence="3 5" id="KW-0418">Kinase</keyword>
<comment type="similarity">
    <text evidence="5 6 7">Belongs to the ATP:guanido phosphotransferase family.</text>
</comment>
<dbReference type="STRING" id="28034.BFX07_05915"/>
<dbReference type="InterPro" id="IPR014746">
    <property type="entry name" value="Gln_synth/guanido_kin_cat_dom"/>
</dbReference>
<sequence length="348" mass="39508">MEPFSAWMQAKGPDADIVLSSRIRLARNLKDMVFPNRLTDDVAEKMLHQVEQAVNDLSRTWQMHFERLDHLSPIDRQVLVEKHLISPAFIEEPVKYRAIAIDERESISIMVNEEDHLRIQILLSGLQLEEAWTVANQLDDALERRLDYAYDSHSGYLTACPTNIGTAMRASVMVHLPALVLTRQASQVFTTLAQIGMVVRGLYGEGSDAIGNIFQISNQVSLGLSEEEFIHNLATVTQQIVGRERHARQYLQHNAGVMLADRVERAWGLLTHAHIMTSEEALRLLSEVKLGQDLGLLPKTKSTFTQLTLFTRPGFLQSQAGHELNAQERDQIRAQFLRERLREEVQSV</sequence>
<dbReference type="GO" id="GO:1990424">
    <property type="term" value="F:protein arginine kinase activity"/>
    <property type="evidence" value="ECO:0007669"/>
    <property type="project" value="UniProtKB-EC"/>
</dbReference>
<reference evidence="10" key="1">
    <citation type="submission" date="2017-04" db="EMBL/GenBank/DDBJ databases">
        <authorList>
            <person name="Varghese N."/>
            <person name="Submissions S."/>
        </authorList>
    </citation>
    <scope>NUCLEOTIDE SEQUENCE [LARGE SCALE GENOMIC DNA]</scope>
    <source>
        <strain evidence="10">DSM 9293</strain>
    </source>
</reference>
<dbReference type="GO" id="GO:0005524">
    <property type="term" value="F:ATP binding"/>
    <property type="evidence" value="ECO:0007669"/>
    <property type="project" value="UniProtKB-UniRule"/>
</dbReference>
<dbReference type="InterPro" id="IPR022415">
    <property type="entry name" value="ATP-guanido_PTrfase_AS"/>
</dbReference>
<keyword evidence="2 5" id="KW-0547">Nucleotide-binding</keyword>
<dbReference type="EMBL" id="FWWY01000001">
    <property type="protein sequence ID" value="SMC03020.1"/>
    <property type="molecule type" value="Genomic_DNA"/>
</dbReference>
<dbReference type="CDD" id="cd07930">
    <property type="entry name" value="bacterial_phosphagen_kinase"/>
    <property type="match status" value="1"/>
</dbReference>